<keyword evidence="7" id="KW-1185">Reference proteome</keyword>
<dbReference type="InterPro" id="IPR035906">
    <property type="entry name" value="MetI-like_sf"/>
</dbReference>
<evidence type="ECO:0000256" key="1">
    <source>
        <dbReference type="ARBA" id="ARBA00004141"/>
    </source>
</evidence>
<evidence type="ECO:0000256" key="5">
    <source>
        <dbReference type="SAM" id="Phobius"/>
    </source>
</evidence>
<evidence type="ECO:0000256" key="4">
    <source>
        <dbReference type="ARBA" id="ARBA00023136"/>
    </source>
</evidence>
<name>A0ABU2CK85_9MICO</name>
<evidence type="ECO:0000313" key="7">
    <source>
        <dbReference type="Proteomes" id="UP001183585"/>
    </source>
</evidence>
<dbReference type="Proteomes" id="UP001183585">
    <property type="component" value="Unassembled WGS sequence"/>
</dbReference>
<comment type="caution">
    <text evidence="6">The sequence shown here is derived from an EMBL/GenBank/DDBJ whole genome shotgun (WGS) entry which is preliminary data.</text>
</comment>
<dbReference type="EMBL" id="JAVDYE010000001">
    <property type="protein sequence ID" value="MDR7381708.1"/>
    <property type="molecule type" value="Genomic_DNA"/>
</dbReference>
<feature type="transmembrane region" description="Helical" evidence="5">
    <location>
        <begin position="6"/>
        <end position="24"/>
    </location>
</feature>
<evidence type="ECO:0000256" key="3">
    <source>
        <dbReference type="ARBA" id="ARBA00022989"/>
    </source>
</evidence>
<sequence length="39" mass="4018">MNFGLLAAGSVIAMIPCVILYVALQRYYVAGLASGSVKG</sequence>
<evidence type="ECO:0000256" key="2">
    <source>
        <dbReference type="ARBA" id="ARBA00022692"/>
    </source>
</evidence>
<proteinExistence type="predicted"/>
<protein>
    <submittedName>
        <fullName evidence="6">ABC-type glycerol-3-phosphate transport system permease component</fullName>
    </submittedName>
</protein>
<accession>A0ABU2CK85</accession>
<keyword evidence="2 5" id="KW-0812">Transmembrane</keyword>
<gene>
    <name evidence="6" type="ORF">J2S48_001223</name>
</gene>
<evidence type="ECO:0000313" key="6">
    <source>
        <dbReference type="EMBL" id="MDR7381708.1"/>
    </source>
</evidence>
<organism evidence="6 7">
    <name type="scientific">Promicromonospora iranensis</name>
    <dbReference type="NCBI Taxonomy" id="1105144"/>
    <lineage>
        <taxon>Bacteria</taxon>
        <taxon>Bacillati</taxon>
        <taxon>Actinomycetota</taxon>
        <taxon>Actinomycetes</taxon>
        <taxon>Micrococcales</taxon>
        <taxon>Promicromonosporaceae</taxon>
        <taxon>Promicromonospora</taxon>
    </lineage>
</organism>
<reference evidence="6 7" key="1">
    <citation type="submission" date="2023-07" db="EMBL/GenBank/DDBJ databases">
        <title>Sequencing the genomes of 1000 actinobacteria strains.</title>
        <authorList>
            <person name="Klenk H.-P."/>
        </authorList>
    </citation>
    <scope>NUCLEOTIDE SEQUENCE [LARGE SCALE GENOMIC DNA]</scope>
    <source>
        <strain evidence="6 7">DSM 45554</strain>
    </source>
</reference>
<keyword evidence="3 5" id="KW-1133">Transmembrane helix</keyword>
<keyword evidence="4 5" id="KW-0472">Membrane</keyword>
<dbReference type="SUPFAM" id="SSF161098">
    <property type="entry name" value="MetI-like"/>
    <property type="match status" value="1"/>
</dbReference>
<comment type="subcellular location">
    <subcellularLocation>
        <location evidence="1">Membrane</location>
        <topology evidence="1">Multi-pass membrane protein</topology>
    </subcellularLocation>
</comment>